<dbReference type="Pfam" id="PF01894">
    <property type="entry name" value="YjbQ"/>
    <property type="match status" value="1"/>
</dbReference>
<dbReference type="PROSITE" id="PS01314">
    <property type="entry name" value="UPF0047"/>
    <property type="match status" value="1"/>
</dbReference>
<dbReference type="SUPFAM" id="SSF111038">
    <property type="entry name" value="YjbQ-like"/>
    <property type="match status" value="1"/>
</dbReference>
<evidence type="ECO:0000313" key="3">
    <source>
        <dbReference type="Proteomes" id="UP000075346"/>
    </source>
</evidence>
<name>A0A151KZ11_9VIBR</name>
<accession>A0A151KZ11</accession>
<protein>
    <recommendedName>
        <fullName evidence="4">YjbQ family protein</fullName>
    </recommendedName>
</protein>
<comment type="similarity">
    <text evidence="1">Belongs to the UPF0047 family.</text>
</comment>
<evidence type="ECO:0000256" key="1">
    <source>
        <dbReference type="ARBA" id="ARBA00005534"/>
    </source>
</evidence>
<dbReference type="Proteomes" id="UP000075346">
    <property type="component" value="Unassembled WGS sequence"/>
</dbReference>
<dbReference type="PANTHER" id="PTHR30615">
    <property type="entry name" value="UNCHARACTERIZED PROTEIN YJBQ-RELATED"/>
    <property type="match status" value="1"/>
</dbReference>
<dbReference type="AlphaFoldDB" id="A0A151KZ11"/>
<comment type="caution">
    <text evidence="2">The sequence shown here is derived from an EMBL/GenBank/DDBJ whole genome shotgun (WGS) entry which is preliminary data.</text>
</comment>
<proteinExistence type="inferred from homology"/>
<dbReference type="InterPro" id="IPR035917">
    <property type="entry name" value="YjbQ-like_sf"/>
</dbReference>
<reference evidence="3" key="1">
    <citation type="submission" date="2015-12" db="EMBL/GenBank/DDBJ databases">
        <authorList>
            <person name="Shamseldin A."/>
            <person name="Moawad H."/>
            <person name="Abd El-Rahim W.M."/>
            <person name="Sadowsky M.J."/>
        </authorList>
    </citation>
    <scope>NUCLEOTIDE SEQUENCE [LARGE SCALE GENOMIC DNA]</scope>
    <source>
        <strain evidence="3">2538-88</strain>
    </source>
</reference>
<dbReference type="InterPro" id="IPR001602">
    <property type="entry name" value="UPF0047_YjbQ-like"/>
</dbReference>
<gene>
    <name evidence="2" type="ORF">ATY37_14075</name>
</gene>
<sequence>MWLQKSITISAKKRGFHLITDEIEQQMPQISSISVGLLHVFIQHTSASLTINENADPTVRMDMESHFNQFVPERAPYYRHDYEGDDDMPAHIKASVLGNSVTIPIQHGRLALGTWQGIYLGEHRDHAGARTLIVTLHGEEEK</sequence>
<organism evidence="2 3">
    <name type="scientific">Vibrio cidicii</name>
    <dbReference type="NCBI Taxonomy" id="1763883"/>
    <lineage>
        <taxon>Bacteria</taxon>
        <taxon>Pseudomonadati</taxon>
        <taxon>Pseudomonadota</taxon>
        <taxon>Gammaproteobacteria</taxon>
        <taxon>Vibrionales</taxon>
        <taxon>Vibrionaceae</taxon>
        <taxon>Vibrio</taxon>
    </lineage>
</organism>
<dbReference type="RefSeq" id="WP_061896831.1">
    <property type="nucleotide sequence ID" value="NZ_LOBR01000030.1"/>
</dbReference>
<dbReference type="PIRSF" id="PIRSF004681">
    <property type="entry name" value="UCP004681"/>
    <property type="match status" value="1"/>
</dbReference>
<dbReference type="EMBL" id="LOBR01000030">
    <property type="protein sequence ID" value="KYN89052.1"/>
    <property type="molecule type" value="Genomic_DNA"/>
</dbReference>
<evidence type="ECO:0000313" key="2">
    <source>
        <dbReference type="EMBL" id="KYN89052.1"/>
    </source>
</evidence>
<dbReference type="PANTHER" id="PTHR30615:SF8">
    <property type="entry name" value="UPF0047 PROTEIN C4A8.02C"/>
    <property type="match status" value="1"/>
</dbReference>
<dbReference type="Gene3D" id="2.60.120.460">
    <property type="entry name" value="YjbQ-like"/>
    <property type="match status" value="1"/>
</dbReference>
<evidence type="ECO:0008006" key="4">
    <source>
        <dbReference type="Google" id="ProtNLM"/>
    </source>
</evidence>
<dbReference type="NCBIfam" id="TIGR00149">
    <property type="entry name" value="TIGR00149_YjbQ"/>
    <property type="match status" value="1"/>
</dbReference>